<keyword evidence="5" id="KW-1185">Reference proteome</keyword>
<evidence type="ECO:0000256" key="3">
    <source>
        <dbReference type="SAM" id="MobiDB-lite"/>
    </source>
</evidence>
<dbReference type="KEGG" id="mphc:DMC14_000210"/>
<reference evidence="4" key="1">
    <citation type="submission" date="2019-03" db="EMBL/GenBank/DDBJ databases">
        <title>Draft Sequence and Annotation of the Mycoplasma phocicerebrale Strain 1049T Genome.</title>
        <authorList>
            <person name="Frasca S.Jr."/>
            <person name="Kutish G.F."/>
            <person name="Castellanos Gell J."/>
            <person name="Michaels D.L."/>
            <person name="Brown D.R."/>
        </authorList>
    </citation>
    <scope>NUCLEOTIDE SEQUENCE</scope>
    <source>
        <strain evidence="4">1049</strain>
    </source>
</reference>
<keyword evidence="1" id="KW-0540">Nuclease</keyword>
<keyword evidence="2" id="KW-0378">Hydrolase</keyword>
<sequence length="352" mass="40618">MVFQEFTEMNKNEDESNKDNYKKLLLISIDLLTKIANQLIIEQSNDNIPNPDPNPNPNPNLEDKKSYPNSVAPTINSGFKIEYDNSNSFYESLNGLSGQILKDKLFELQRKHRNSTGDYGQLHVTYRDSFVDKYYENDKTVLDLYTEIPNGKDKYTFEFGKYADIGNSEGQGMNREHLIAQSWFGKQSPMRNDAHHVWPGDKYVNARHGNVPFGTVTKAFYMSSNGTKVGKGQEDGGEVAEPINEFKGDVARAHLYFALTYKDKSITNNGSSKRFFDNYNNIRPAFLKTMLEWAKRDNISQFDIDRNNGIYIHQRNRNPFIDYPELIRVYFENDNDFVFVNKGIAKKLIKNS</sequence>
<dbReference type="InterPro" id="IPR044925">
    <property type="entry name" value="His-Me_finger_sf"/>
</dbReference>
<dbReference type="EMBL" id="CP033058">
    <property type="protein sequence ID" value="AZZ65785.1"/>
    <property type="molecule type" value="Genomic_DNA"/>
</dbReference>
<dbReference type="GO" id="GO:0004518">
    <property type="term" value="F:nuclease activity"/>
    <property type="evidence" value="ECO:0007669"/>
    <property type="project" value="UniProtKB-KW"/>
</dbReference>
<dbReference type="GO" id="GO:0016787">
    <property type="term" value="F:hydrolase activity"/>
    <property type="evidence" value="ECO:0007669"/>
    <property type="project" value="UniProtKB-KW"/>
</dbReference>
<feature type="region of interest" description="Disordered" evidence="3">
    <location>
        <begin position="44"/>
        <end position="69"/>
    </location>
</feature>
<dbReference type="Pfam" id="PF04231">
    <property type="entry name" value="Endonuclease_1"/>
    <property type="match status" value="1"/>
</dbReference>
<dbReference type="PANTHER" id="PTHR33607:SF2">
    <property type="entry name" value="ENDONUCLEASE-1"/>
    <property type="match status" value="1"/>
</dbReference>
<dbReference type="AlphaFoldDB" id="A0A3Q9VBX8"/>
<gene>
    <name evidence="4" type="ORF">DMC14_000210</name>
</gene>
<protein>
    <submittedName>
        <fullName evidence="4">Ribonuclease</fullName>
    </submittedName>
</protein>
<evidence type="ECO:0000313" key="4">
    <source>
        <dbReference type="EMBL" id="AZZ65785.1"/>
    </source>
</evidence>
<proteinExistence type="predicted"/>
<dbReference type="OrthoDB" id="9801679at2"/>
<evidence type="ECO:0000256" key="1">
    <source>
        <dbReference type="ARBA" id="ARBA00022722"/>
    </source>
</evidence>
<dbReference type="Proteomes" id="UP000256585">
    <property type="component" value="Chromosome"/>
</dbReference>
<accession>A0A3Q9VBX8</accession>
<dbReference type="InterPro" id="IPR007346">
    <property type="entry name" value="Endonuclease-I"/>
</dbReference>
<evidence type="ECO:0000256" key="2">
    <source>
        <dbReference type="ARBA" id="ARBA00022801"/>
    </source>
</evidence>
<dbReference type="PANTHER" id="PTHR33607">
    <property type="entry name" value="ENDONUCLEASE-1"/>
    <property type="match status" value="1"/>
</dbReference>
<organism evidence="4 5">
    <name type="scientific">Metamycoplasma phocicerebrale</name>
    <dbReference type="NCBI Taxonomy" id="142649"/>
    <lineage>
        <taxon>Bacteria</taxon>
        <taxon>Bacillati</taxon>
        <taxon>Mycoplasmatota</taxon>
        <taxon>Mycoplasmoidales</taxon>
        <taxon>Metamycoplasmataceae</taxon>
        <taxon>Metamycoplasma</taxon>
    </lineage>
</organism>
<dbReference type="SUPFAM" id="SSF54060">
    <property type="entry name" value="His-Me finger endonucleases"/>
    <property type="match status" value="1"/>
</dbReference>
<name>A0A3Q9VBX8_9BACT</name>
<evidence type="ECO:0000313" key="5">
    <source>
        <dbReference type="Proteomes" id="UP000256585"/>
    </source>
</evidence>